<proteinExistence type="predicted"/>
<dbReference type="RefSeq" id="WP_100661043.1">
    <property type="nucleotide sequence ID" value="NZ_CP024985.1"/>
</dbReference>
<name>A0A2K8PMX4_STRLA</name>
<dbReference type="Proteomes" id="UP000231791">
    <property type="component" value="Chromosome"/>
</dbReference>
<dbReference type="AlphaFoldDB" id="A0A2K8PMX4"/>
<dbReference type="GeneID" id="49387281"/>
<evidence type="ECO:0000313" key="2">
    <source>
        <dbReference type="Proteomes" id="UP000231791"/>
    </source>
</evidence>
<dbReference type="KEGG" id="slx:SLAV_31460"/>
<dbReference type="EMBL" id="CP024985">
    <property type="protein sequence ID" value="ATZ28064.1"/>
    <property type="molecule type" value="Genomic_DNA"/>
</dbReference>
<reference evidence="1 2" key="1">
    <citation type="submission" date="2017-11" db="EMBL/GenBank/DDBJ databases">
        <title>Complete genome sequence of Streptomyces lavendulae subsp. lavendulae CCM 3239 (formerly 'Streptomyces aureofaciens CCM 3239'), the producer of the angucycline-type antibiotic auricin.</title>
        <authorList>
            <person name="Busche T."/>
            <person name="Novakova R."/>
            <person name="Al'Dilaimi A."/>
            <person name="Homerova D."/>
            <person name="Feckova L."/>
            <person name="Rezuchova B."/>
            <person name="Mingyar E."/>
            <person name="Csolleiova D."/>
            <person name="Bekeova C."/>
            <person name="Winkler A."/>
            <person name="Sevcikova B."/>
            <person name="Kalinowski J."/>
            <person name="Kormanec J."/>
            <person name="Ruckert C."/>
        </authorList>
    </citation>
    <scope>NUCLEOTIDE SEQUENCE [LARGE SCALE GENOMIC DNA]</scope>
    <source>
        <strain evidence="1 2">CCM 3239</strain>
    </source>
</reference>
<evidence type="ECO:0000313" key="1">
    <source>
        <dbReference type="EMBL" id="ATZ28064.1"/>
    </source>
</evidence>
<gene>
    <name evidence="1" type="ORF">SLAV_31460</name>
</gene>
<sequence length="196" mass="20276">MDEREQDPAGDRGQWAATVLAGLGAAEDVDRALTTALDPHPDLGAENSVRRARAVHAAALGLGPAGCAAAAGIPEPMLAGWRAQDPAFDAALASASALAEAHRVAPPGKVGGFGLRLLLQSVAKGVHAGTAAAIVGLRSDQLLRLRRANPQVSALLDAAVQQARGLRGNDRRPRRGHAYRLVHVSDAVPPEETAQR</sequence>
<protein>
    <submittedName>
        <fullName evidence="1">Uncharacterized protein</fullName>
    </submittedName>
</protein>
<organism evidence="1 2">
    <name type="scientific">Streptomyces lavendulae subsp. lavendulae</name>
    <dbReference type="NCBI Taxonomy" id="58340"/>
    <lineage>
        <taxon>Bacteria</taxon>
        <taxon>Bacillati</taxon>
        <taxon>Actinomycetota</taxon>
        <taxon>Actinomycetes</taxon>
        <taxon>Kitasatosporales</taxon>
        <taxon>Streptomycetaceae</taxon>
        <taxon>Streptomyces</taxon>
    </lineage>
</organism>
<accession>A0A2K8PMX4</accession>
<keyword evidence="2" id="KW-1185">Reference proteome</keyword>